<keyword evidence="2" id="KW-1185">Reference proteome</keyword>
<gene>
    <name evidence="1" type="ORF">C8N45_102262</name>
</gene>
<evidence type="ECO:0000313" key="2">
    <source>
        <dbReference type="Proteomes" id="UP000244523"/>
    </source>
</evidence>
<protein>
    <submittedName>
        <fullName evidence="1">Uncharacterized protein</fullName>
    </submittedName>
</protein>
<sequence length="73" mass="8161">MSHHQLTPFETALLRAVEDLNKTFETGLKSAGGLPNELANLQSEFERFATVLEKRLQSLEKQQSALHQLLKAG</sequence>
<proteinExistence type="predicted"/>
<organism evidence="1 2">
    <name type="scientific">Yoonia sediminilitoris</name>
    <dbReference type="NCBI Taxonomy" id="1286148"/>
    <lineage>
        <taxon>Bacteria</taxon>
        <taxon>Pseudomonadati</taxon>
        <taxon>Pseudomonadota</taxon>
        <taxon>Alphaproteobacteria</taxon>
        <taxon>Rhodobacterales</taxon>
        <taxon>Paracoccaceae</taxon>
        <taxon>Yoonia</taxon>
    </lineage>
</organism>
<dbReference type="AlphaFoldDB" id="A0A2T6KM47"/>
<dbReference type="Proteomes" id="UP000244523">
    <property type="component" value="Unassembled WGS sequence"/>
</dbReference>
<comment type="caution">
    <text evidence="1">The sequence shown here is derived from an EMBL/GenBank/DDBJ whole genome shotgun (WGS) entry which is preliminary data.</text>
</comment>
<accession>A0A2T6KM47</accession>
<name>A0A2T6KM47_9RHOB</name>
<evidence type="ECO:0000313" key="1">
    <source>
        <dbReference type="EMBL" id="PUB17251.1"/>
    </source>
</evidence>
<dbReference type="EMBL" id="QBUD01000002">
    <property type="protein sequence ID" value="PUB17251.1"/>
    <property type="molecule type" value="Genomic_DNA"/>
</dbReference>
<reference evidence="1 2" key="1">
    <citation type="submission" date="2018-04" db="EMBL/GenBank/DDBJ databases">
        <title>Genomic Encyclopedia of Archaeal and Bacterial Type Strains, Phase II (KMG-II): from individual species to whole genera.</title>
        <authorList>
            <person name="Goeker M."/>
        </authorList>
    </citation>
    <scope>NUCLEOTIDE SEQUENCE [LARGE SCALE GENOMIC DNA]</scope>
    <source>
        <strain evidence="1 2">DSM 29955</strain>
    </source>
</reference>